<dbReference type="InterPro" id="IPR051411">
    <property type="entry name" value="Polyketide_trans_af380"/>
</dbReference>
<dbReference type="InterPro" id="IPR000073">
    <property type="entry name" value="AB_hydrolase_1"/>
</dbReference>
<comment type="caution">
    <text evidence="4">The sequence shown here is derived from an EMBL/GenBank/DDBJ whole genome shotgun (WGS) entry which is preliminary data.</text>
</comment>
<dbReference type="PROSITE" id="PS00099">
    <property type="entry name" value="THIOLASE_3"/>
    <property type="match status" value="1"/>
</dbReference>
<feature type="compositionally biased region" description="Basic and acidic residues" evidence="2">
    <location>
        <begin position="158"/>
        <end position="175"/>
    </location>
</feature>
<comment type="similarity">
    <text evidence="1">Belongs to the polyketide transferase af380 family.</text>
</comment>
<reference evidence="4 5" key="1">
    <citation type="submission" date="2019-10" db="EMBL/GenBank/DDBJ databases">
        <authorList>
            <person name="Palmer J.M."/>
        </authorList>
    </citation>
    <scope>NUCLEOTIDE SEQUENCE [LARGE SCALE GENOMIC DNA]</scope>
    <source>
        <strain evidence="4 5">TWF718</strain>
    </source>
</reference>
<evidence type="ECO:0000313" key="5">
    <source>
        <dbReference type="Proteomes" id="UP001313282"/>
    </source>
</evidence>
<dbReference type="InterPro" id="IPR029058">
    <property type="entry name" value="AB_hydrolase_fold"/>
</dbReference>
<feature type="domain" description="AB hydrolase-1" evidence="3">
    <location>
        <begin position="41"/>
        <end position="353"/>
    </location>
</feature>
<evidence type="ECO:0000256" key="1">
    <source>
        <dbReference type="ARBA" id="ARBA00029464"/>
    </source>
</evidence>
<accession>A0AAN8RE98</accession>
<evidence type="ECO:0000259" key="3">
    <source>
        <dbReference type="Pfam" id="PF12697"/>
    </source>
</evidence>
<feature type="region of interest" description="Disordered" evidence="2">
    <location>
        <begin position="158"/>
        <end position="185"/>
    </location>
</feature>
<evidence type="ECO:0000256" key="2">
    <source>
        <dbReference type="SAM" id="MobiDB-lite"/>
    </source>
</evidence>
<dbReference type="Gene3D" id="3.40.50.1820">
    <property type="entry name" value="alpha/beta hydrolase"/>
    <property type="match status" value="1"/>
</dbReference>
<proteinExistence type="inferred from homology"/>
<dbReference type="Proteomes" id="UP001313282">
    <property type="component" value="Unassembled WGS sequence"/>
</dbReference>
<dbReference type="AlphaFoldDB" id="A0AAN8RE98"/>
<gene>
    <name evidence="4" type="ORF">TWF718_006368</name>
</gene>
<keyword evidence="5" id="KW-1185">Reference proteome</keyword>
<organism evidence="4 5">
    <name type="scientific">Orbilia javanica</name>
    <dbReference type="NCBI Taxonomy" id="47235"/>
    <lineage>
        <taxon>Eukaryota</taxon>
        <taxon>Fungi</taxon>
        <taxon>Dikarya</taxon>
        <taxon>Ascomycota</taxon>
        <taxon>Pezizomycotina</taxon>
        <taxon>Orbiliomycetes</taxon>
        <taxon>Orbiliales</taxon>
        <taxon>Orbiliaceae</taxon>
        <taxon>Orbilia</taxon>
    </lineage>
</organism>
<dbReference type="InterPro" id="IPR020610">
    <property type="entry name" value="Thiolase_AS"/>
</dbReference>
<dbReference type="PANTHER" id="PTHR47751">
    <property type="entry name" value="SUPERFAMILY HYDROLASE, PUTATIVE (AFU_ORTHOLOGUE AFUA_2G16580)-RELATED"/>
    <property type="match status" value="1"/>
</dbReference>
<dbReference type="EMBL" id="JAVHNR010000003">
    <property type="protein sequence ID" value="KAK6348580.1"/>
    <property type="molecule type" value="Genomic_DNA"/>
</dbReference>
<dbReference type="PANTHER" id="PTHR47751:SF1">
    <property type="entry name" value="SUPERFAMILY HYDROLASE, PUTATIVE (AFU_ORTHOLOGUE AFUA_2G16580)-RELATED"/>
    <property type="match status" value="1"/>
</dbReference>
<dbReference type="SUPFAM" id="SSF53474">
    <property type="entry name" value="alpha/beta-Hydrolases"/>
    <property type="match status" value="1"/>
</dbReference>
<evidence type="ECO:0000313" key="4">
    <source>
        <dbReference type="EMBL" id="KAK6348580.1"/>
    </source>
</evidence>
<sequence length="375" mass="41543">MASIVISRPPYQLSGRLYTPEAPTTNYSPAIIIVPPSNAVKEQFPSTYARLLSRRPHNFYTICYDSSHFGASGGNPRYLEDPNARVADISAVVDYLMKEVRRVDKQKIAVVGLCTGGGYAIAAAKKDWRIRAVATVSLVNIGDWFRIGWEGREQAEKHTNTMKTVGDERRKELRMRPSSSGSGVSGISLGPGVISLPSTPVDTRRRSVTPTFDSYRRPSTPCTPTSPGFRELYTGAEEEMGKVIPFLPASNEGSHMDLQELAEYYTTPRAYHPRAENKLLQQSLPLILTFDAFDFVETFLKAPVFCMIGGTAGSRWHTDRLDIMLRRGSQCGIRGVNKLVFVEGVGHVDFFDGFEEIDRAVGDIGAWVREKLAGL</sequence>
<dbReference type="GO" id="GO:0016747">
    <property type="term" value="F:acyltransferase activity, transferring groups other than amino-acyl groups"/>
    <property type="evidence" value="ECO:0007669"/>
    <property type="project" value="InterPro"/>
</dbReference>
<name>A0AAN8RE98_9PEZI</name>
<dbReference type="Pfam" id="PF12697">
    <property type="entry name" value="Abhydrolase_6"/>
    <property type="match status" value="1"/>
</dbReference>
<protein>
    <recommendedName>
        <fullName evidence="3">AB hydrolase-1 domain-containing protein</fullName>
    </recommendedName>
</protein>